<feature type="transmembrane region" description="Helical" evidence="1">
    <location>
        <begin position="140"/>
        <end position="161"/>
    </location>
</feature>
<dbReference type="AlphaFoldDB" id="A0A6N4SUB9"/>
<dbReference type="Gene3D" id="2.30.30.40">
    <property type="entry name" value="SH3 Domains"/>
    <property type="match status" value="1"/>
</dbReference>
<dbReference type="Proteomes" id="UP000001822">
    <property type="component" value="Chromosome"/>
</dbReference>
<gene>
    <name evidence="2" type="ordered locus">CHU_2804</name>
</gene>
<keyword evidence="1" id="KW-0812">Transmembrane</keyword>
<reference evidence="2 3" key="1">
    <citation type="journal article" date="2007" name="Appl. Environ. Microbiol.">
        <title>Genome sequence of the cellulolytic gliding bacterium Cytophaga hutchinsonii.</title>
        <authorList>
            <person name="Xie G."/>
            <person name="Bruce D.C."/>
            <person name="Challacombe J.F."/>
            <person name="Chertkov O."/>
            <person name="Detter J.C."/>
            <person name="Gilna P."/>
            <person name="Han C.S."/>
            <person name="Lucas S."/>
            <person name="Misra M."/>
            <person name="Myers G.L."/>
            <person name="Richardson P."/>
            <person name="Tapia R."/>
            <person name="Thayer N."/>
            <person name="Thompson L.S."/>
            <person name="Brettin T.S."/>
            <person name="Henrissat B."/>
            <person name="Wilson D.B."/>
            <person name="McBride M.J."/>
        </authorList>
    </citation>
    <scope>NUCLEOTIDE SEQUENCE [LARGE SCALE GENOMIC DNA]</scope>
    <source>
        <strain evidence="3">ATCC 33406 / DSM 1761 / CIP 103989 / NBRC 15051 / NCIMB 9469 / D465</strain>
    </source>
</reference>
<organism evidence="2 3">
    <name type="scientific">Cytophaga hutchinsonii (strain ATCC 33406 / DSM 1761 / CIP 103989 / NBRC 15051 / NCIMB 9469 / D465)</name>
    <dbReference type="NCBI Taxonomy" id="269798"/>
    <lineage>
        <taxon>Bacteria</taxon>
        <taxon>Pseudomonadati</taxon>
        <taxon>Bacteroidota</taxon>
        <taxon>Cytophagia</taxon>
        <taxon>Cytophagales</taxon>
        <taxon>Cytophagaceae</taxon>
        <taxon>Cytophaga</taxon>
    </lineage>
</organism>
<dbReference type="Gene3D" id="1.25.40.10">
    <property type="entry name" value="Tetratricopeptide repeat domain"/>
    <property type="match status" value="1"/>
</dbReference>
<dbReference type="EMBL" id="CP000383">
    <property type="protein sequence ID" value="ABG60052.1"/>
    <property type="molecule type" value="Genomic_DNA"/>
</dbReference>
<proteinExistence type="predicted"/>
<keyword evidence="1" id="KW-0472">Membrane</keyword>
<protein>
    <recommendedName>
        <fullName evidence="4">SH3b domain-containing protein</fullName>
    </recommendedName>
</protein>
<evidence type="ECO:0000313" key="2">
    <source>
        <dbReference type="EMBL" id="ABG60052.1"/>
    </source>
</evidence>
<sequence>MRVQKYERFMKMQSLSPKIFIIAALFLTLVFNIQANSLKNNNITIGDSLFEKKDYQAAIIYYKKAFEEDHAFSQQMLSRMAMIEESADHYVMTLYYLNTMYSYYPDSRVIQKMEDLGDKYHLSGYSYTDLEYLISIYKEYYYYIIFSLSAIGIPFIVYLFLRYKKGIGLGMRPFIFVCILGGVFYLNNYDITPSMGIIKSDCIIMEGPSSGSAVVENIDAGHRVRVIRQEGIWYEIDWKNQYRFVRDVYLLPIGN</sequence>
<evidence type="ECO:0000313" key="3">
    <source>
        <dbReference type="Proteomes" id="UP000001822"/>
    </source>
</evidence>
<accession>A0A6N4SUB9</accession>
<keyword evidence="3" id="KW-1185">Reference proteome</keyword>
<evidence type="ECO:0008006" key="4">
    <source>
        <dbReference type="Google" id="ProtNLM"/>
    </source>
</evidence>
<dbReference type="InterPro" id="IPR011990">
    <property type="entry name" value="TPR-like_helical_dom_sf"/>
</dbReference>
<evidence type="ECO:0000256" key="1">
    <source>
        <dbReference type="SAM" id="Phobius"/>
    </source>
</evidence>
<dbReference type="SUPFAM" id="SSF81901">
    <property type="entry name" value="HCP-like"/>
    <property type="match status" value="1"/>
</dbReference>
<keyword evidence="1" id="KW-1133">Transmembrane helix</keyword>
<dbReference type="KEGG" id="chu:CHU_2804"/>
<feature type="transmembrane region" description="Helical" evidence="1">
    <location>
        <begin position="173"/>
        <end position="189"/>
    </location>
</feature>
<name>A0A6N4SUB9_CYTH3</name>